<feature type="transmembrane region" description="Helical" evidence="1">
    <location>
        <begin position="12"/>
        <end position="43"/>
    </location>
</feature>
<proteinExistence type="predicted"/>
<keyword evidence="1" id="KW-0472">Membrane</keyword>
<gene>
    <name evidence="2" type="ORF">DSM104635_03537</name>
</gene>
<sequence>MTARGIALRNIVLRLIGGWLALFLLMAFYLCGAAIVEVLLMVARGELPWRRALPALDYIAPTVLSSSATWSSFFLIVFIVIVVIASLIGLLLDRFKKVDTSAE</sequence>
<accession>A0A6I6MTA9</accession>
<reference evidence="3" key="1">
    <citation type="submission" date="2019-12" db="EMBL/GenBank/DDBJ databases">
        <title>Complete genome of Terracaulis silvestris 0127_4.</title>
        <authorList>
            <person name="Vieira S."/>
            <person name="Riedel T."/>
            <person name="Sproer C."/>
            <person name="Pascual J."/>
            <person name="Boedeker C."/>
            <person name="Overmann J."/>
        </authorList>
    </citation>
    <scope>NUCLEOTIDE SEQUENCE [LARGE SCALE GENOMIC DNA]</scope>
    <source>
        <strain evidence="3">0127_4</strain>
    </source>
</reference>
<keyword evidence="1" id="KW-0812">Transmembrane</keyword>
<keyword evidence="1" id="KW-1133">Transmembrane helix</keyword>
<name>A0A6I6MTA9_9CAUL</name>
<evidence type="ECO:0000313" key="3">
    <source>
        <dbReference type="Proteomes" id="UP000431269"/>
    </source>
</evidence>
<organism evidence="2 3">
    <name type="scientific">Terricaulis silvestris</name>
    <dbReference type="NCBI Taxonomy" id="2686094"/>
    <lineage>
        <taxon>Bacteria</taxon>
        <taxon>Pseudomonadati</taxon>
        <taxon>Pseudomonadota</taxon>
        <taxon>Alphaproteobacteria</taxon>
        <taxon>Caulobacterales</taxon>
        <taxon>Caulobacteraceae</taxon>
        <taxon>Terricaulis</taxon>
    </lineage>
</organism>
<dbReference type="RefSeq" id="WP_158767453.1">
    <property type="nucleotide sequence ID" value="NZ_CP047045.1"/>
</dbReference>
<evidence type="ECO:0000313" key="2">
    <source>
        <dbReference type="EMBL" id="QGZ96676.1"/>
    </source>
</evidence>
<feature type="transmembrane region" description="Helical" evidence="1">
    <location>
        <begin position="70"/>
        <end position="92"/>
    </location>
</feature>
<dbReference type="EMBL" id="CP047045">
    <property type="protein sequence ID" value="QGZ96676.1"/>
    <property type="molecule type" value="Genomic_DNA"/>
</dbReference>
<dbReference type="KEGG" id="tsv:DSM104635_03537"/>
<evidence type="ECO:0000256" key="1">
    <source>
        <dbReference type="SAM" id="Phobius"/>
    </source>
</evidence>
<dbReference type="AlphaFoldDB" id="A0A6I6MTA9"/>
<keyword evidence="3" id="KW-1185">Reference proteome</keyword>
<protein>
    <submittedName>
        <fullName evidence="2">Uncharacterized protein</fullName>
    </submittedName>
</protein>
<dbReference type="Proteomes" id="UP000431269">
    <property type="component" value="Chromosome"/>
</dbReference>